<keyword evidence="1" id="KW-1133">Transmembrane helix</keyword>
<keyword evidence="1" id="KW-0812">Transmembrane</keyword>
<proteinExistence type="predicted"/>
<dbReference type="AlphaFoldDB" id="A0A2P2NXX5"/>
<sequence length="39" mass="4483">MGGKPGHALVQMGFIWLAASVLFSFWHNNASFYFIFLYN</sequence>
<evidence type="ECO:0000313" key="2">
    <source>
        <dbReference type="EMBL" id="MBX47303.1"/>
    </source>
</evidence>
<accession>A0A2P2NXX5</accession>
<reference evidence="2" key="1">
    <citation type="submission" date="2018-02" db="EMBL/GenBank/DDBJ databases">
        <title>Rhizophora mucronata_Transcriptome.</title>
        <authorList>
            <person name="Meera S.P."/>
            <person name="Sreeshan A."/>
            <person name="Augustine A."/>
        </authorList>
    </citation>
    <scope>NUCLEOTIDE SEQUENCE</scope>
    <source>
        <tissue evidence="2">Leaf</tissue>
    </source>
</reference>
<dbReference type="EMBL" id="GGEC01066819">
    <property type="protein sequence ID" value="MBX47303.1"/>
    <property type="molecule type" value="Transcribed_RNA"/>
</dbReference>
<organism evidence="2">
    <name type="scientific">Rhizophora mucronata</name>
    <name type="common">Asiatic mangrove</name>
    <dbReference type="NCBI Taxonomy" id="61149"/>
    <lineage>
        <taxon>Eukaryota</taxon>
        <taxon>Viridiplantae</taxon>
        <taxon>Streptophyta</taxon>
        <taxon>Embryophyta</taxon>
        <taxon>Tracheophyta</taxon>
        <taxon>Spermatophyta</taxon>
        <taxon>Magnoliopsida</taxon>
        <taxon>eudicotyledons</taxon>
        <taxon>Gunneridae</taxon>
        <taxon>Pentapetalae</taxon>
        <taxon>rosids</taxon>
        <taxon>fabids</taxon>
        <taxon>Malpighiales</taxon>
        <taxon>Rhizophoraceae</taxon>
        <taxon>Rhizophora</taxon>
    </lineage>
</organism>
<evidence type="ECO:0000256" key="1">
    <source>
        <dbReference type="SAM" id="Phobius"/>
    </source>
</evidence>
<keyword evidence="1" id="KW-0472">Membrane</keyword>
<feature type="transmembrane region" description="Helical" evidence="1">
    <location>
        <begin position="14"/>
        <end position="38"/>
    </location>
</feature>
<name>A0A2P2NXX5_RHIMU</name>
<protein>
    <submittedName>
        <fullName evidence="2">Uncharacterized protein</fullName>
    </submittedName>
</protein>